<sequence>MILRRSLFALITTSHTITACDASPEAENAPVVEGQAAQEQAAEDQIEPVGEPETSAESAASPASADSREQESENQPEPPCFIPDEATYGSLDLRDSNLTIALAADLNGDGRLEVLVPKRSTCRDFAVCPTDVLRTCEGGGYEVIAELTYFLPGGITVGPGSNRGWSDLHVSTAQRDAEGLWETTPVRFVWDGETYVGGEVEK</sequence>
<dbReference type="PROSITE" id="PS51257">
    <property type="entry name" value="PROKAR_LIPOPROTEIN"/>
    <property type="match status" value="1"/>
</dbReference>
<feature type="region of interest" description="Disordered" evidence="1">
    <location>
        <begin position="21"/>
        <end position="86"/>
    </location>
</feature>
<dbReference type="AlphaFoldDB" id="A0A5C6XHL7"/>
<accession>A0A5C6XHL7</accession>
<dbReference type="RefSeq" id="WP_146981126.1">
    <property type="nucleotide sequence ID" value="NZ_VOSM01000004.1"/>
</dbReference>
<organism evidence="2 3">
    <name type="scientific">Lujinxingia vulgaris</name>
    <dbReference type="NCBI Taxonomy" id="2600176"/>
    <lineage>
        <taxon>Bacteria</taxon>
        <taxon>Deltaproteobacteria</taxon>
        <taxon>Bradymonadales</taxon>
        <taxon>Lujinxingiaceae</taxon>
        <taxon>Lujinxingia</taxon>
    </lineage>
</organism>
<feature type="compositionally biased region" description="Low complexity" evidence="1">
    <location>
        <begin position="55"/>
        <end position="65"/>
    </location>
</feature>
<dbReference type="EMBL" id="VOSM01000004">
    <property type="protein sequence ID" value="TXD36995.1"/>
    <property type="molecule type" value="Genomic_DNA"/>
</dbReference>
<proteinExistence type="predicted"/>
<evidence type="ECO:0000313" key="2">
    <source>
        <dbReference type="EMBL" id="TXD36995.1"/>
    </source>
</evidence>
<keyword evidence="3" id="KW-1185">Reference proteome</keyword>
<reference evidence="2 3" key="1">
    <citation type="submission" date="2019-08" db="EMBL/GenBank/DDBJ databases">
        <title>Bradymonadales sp. TMQ4.</title>
        <authorList>
            <person name="Liang Q."/>
        </authorList>
    </citation>
    <scope>NUCLEOTIDE SEQUENCE [LARGE SCALE GENOMIC DNA]</scope>
    <source>
        <strain evidence="2 3">TMQ4</strain>
    </source>
</reference>
<comment type="caution">
    <text evidence="2">The sequence shown here is derived from an EMBL/GenBank/DDBJ whole genome shotgun (WGS) entry which is preliminary data.</text>
</comment>
<dbReference type="Proteomes" id="UP000321412">
    <property type="component" value="Unassembled WGS sequence"/>
</dbReference>
<name>A0A5C6XHL7_9DELT</name>
<gene>
    <name evidence="2" type="ORF">FRC98_09645</name>
</gene>
<protein>
    <submittedName>
        <fullName evidence="2">Uncharacterized protein</fullName>
    </submittedName>
</protein>
<evidence type="ECO:0000313" key="3">
    <source>
        <dbReference type="Proteomes" id="UP000321412"/>
    </source>
</evidence>
<evidence type="ECO:0000256" key="1">
    <source>
        <dbReference type="SAM" id="MobiDB-lite"/>
    </source>
</evidence>